<dbReference type="GO" id="GO:0004022">
    <property type="term" value="F:alcohol dehydrogenase (NAD+) activity"/>
    <property type="evidence" value="ECO:0007669"/>
    <property type="project" value="TreeGrafter"/>
</dbReference>
<comment type="similarity">
    <text evidence="2 6">Belongs to the zinc-containing alcohol dehydrogenase family.</text>
</comment>
<comment type="caution">
    <text evidence="8">The sequence shown here is derived from an EMBL/GenBank/DDBJ whole genome shotgun (WGS) entry which is preliminary data.</text>
</comment>
<dbReference type="GO" id="GO:0005737">
    <property type="term" value="C:cytoplasm"/>
    <property type="evidence" value="ECO:0007669"/>
    <property type="project" value="TreeGrafter"/>
</dbReference>
<name>A0AAD5YDN8_9APHY</name>
<dbReference type="InterPro" id="IPR036291">
    <property type="entry name" value="NAD(P)-bd_dom_sf"/>
</dbReference>
<dbReference type="Pfam" id="PF00107">
    <property type="entry name" value="ADH_zinc_N"/>
    <property type="match status" value="1"/>
</dbReference>
<evidence type="ECO:0000256" key="1">
    <source>
        <dbReference type="ARBA" id="ARBA00001947"/>
    </source>
</evidence>
<dbReference type="SMART" id="SM00829">
    <property type="entry name" value="PKS_ER"/>
    <property type="match status" value="1"/>
</dbReference>
<evidence type="ECO:0000256" key="4">
    <source>
        <dbReference type="ARBA" id="ARBA00022833"/>
    </source>
</evidence>
<dbReference type="InterPro" id="IPR013149">
    <property type="entry name" value="ADH-like_C"/>
</dbReference>
<dbReference type="Proteomes" id="UP001212997">
    <property type="component" value="Unassembled WGS sequence"/>
</dbReference>
<evidence type="ECO:0000256" key="5">
    <source>
        <dbReference type="ARBA" id="ARBA00023002"/>
    </source>
</evidence>
<feature type="domain" description="Enoyl reductase (ER)" evidence="7">
    <location>
        <begin position="24"/>
        <end position="356"/>
    </location>
</feature>
<dbReference type="Gene3D" id="3.90.180.10">
    <property type="entry name" value="Medium-chain alcohol dehydrogenases, catalytic domain"/>
    <property type="match status" value="1"/>
</dbReference>
<dbReference type="EMBL" id="JANAWD010000192">
    <property type="protein sequence ID" value="KAJ3484372.1"/>
    <property type="molecule type" value="Genomic_DNA"/>
</dbReference>
<dbReference type="AlphaFoldDB" id="A0AAD5YDN8"/>
<evidence type="ECO:0000256" key="2">
    <source>
        <dbReference type="ARBA" id="ARBA00008072"/>
    </source>
</evidence>
<evidence type="ECO:0000256" key="3">
    <source>
        <dbReference type="ARBA" id="ARBA00022723"/>
    </source>
</evidence>
<keyword evidence="5" id="KW-0560">Oxidoreductase</keyword>
<dbReference type="CDD" id="cd08254">
    <property type="entry name" value="hydroxyacyl_CoA_DH"/>
    <property type="match status" value="1"/>
</dbReference>
<dbReference type="GO" id="GO:0008270">
    <property type="term" value="F:zinc ion binding"/>
    <property type="evidence" value="ECO:0007669"/>
    <property type="project" value="InterPro"/>
</dbReference>
<sequence length="358" mass="37548">MSLHTTSAAESMTAFRYYPKETTAVRETLSIPTPKPDEVVIKILAGGVCHSDLGILDPSSSIGEWTSSFTLGHEGAGIIHSLGSNVSRLDPGLKKGAYVVVLGPDPCFEPSCAVCSTGKDNLCSATDQWYGIGRDGAWAEYCAVRAACVVPIPADQKAVPPPVAAVATDAVLTPYHALKTCVGLRPGQTVAVIGLGGLGHNAIQIAKNVLGAGRVVGVDTRASTFDAARQAGADQVFTPDDLEVLAHDPKVSIDVVVDFVGTQKSFDTALAIVKPAGIIHIVGLMAPSVQLQLMPAVLKDLTVKASFWGTKAELAEVLHAVAQGKIKPEVHTRPLDDCLEVLKEFHEGKVKGRIALIP</sequence>
<evidence type="ECO:0000313" key="8">
    <source>
        <dbReference type="EMBL" id="KAJ3484372.1"/>
    </source>
</evidence>
<dbReference type="InterPro" id="IPR020843">
    <property type="entry name" value="ER"/>
</dbReference>
<dbReference type="Pfam" id="PF08240">
    <property type="entry name" value="ADH_N"/>
    <property type="match status" value="1"/>
</dbReference>
<dbReference type="SUPFAM" id="SSF50129">
    <property type="entry name" value="GroES-like"/>
    <property type="match status" value="1"/>
</dbReference>
<evidence type="ECO:0000256" key="6">
    <source>
        <dbReference type="RuleBase" id="RU361277"/>
    </source>
</evidence>
<keyword evidence="3 6" id="KW-0479">Metal-binding</keyword>
<organism evidence="8 9">
    <name type="scientific">Meripilus lineatus</name>
    <dbReference type="NCBI Taxonomy" id="2056292"/>
    <lineage>
        <taxon>Eukaryota</taxon>
        <taxon>Fungi</taxon>
        <taxon>Dikarya</taxon>
        <taxon>Basidiomycota</taxon>
        <taxon>Agaricomycotina</taxon>
        <taxon>Agaricomycetes</taxon>
        <taxon>Polyporales</taxon>
        <taxon>Meripilaceae</taxon>
        <taxon>Meripilus</taxon>
    </lineage>
</organism>
<reference evidence="8" key="1">
    <citation type="submission" date="2022-07" db="EMBL/GenBank/DDBJ databases">
        <title>Genome Sequence of Physisporinus lineatus.</title>
        <authorList>
            <person name="Buettner E."/>
        </authorList>
    </citation>
    <scope>NUCLEOTIDE SEQUENCE</scope>
    <source>
        <strain evidence="8">VT162</strain>
    </source>
</reference>
<dbReference type="InterPro" id="IPR013154">
    <property type="entry name" value="ADH-like_N"/>
</dbReference>
<evidence type="ECO:0000259" key="7">
    <source>
        <dbReference type="SMART" id="SM00829"/>
    </source>
</evidence>
<keyword evidence="4 6" id="KW-0862">Zinc</keyword>
<dbReference type="PROSITE" id="PS00059">
    <property type="entry name" value="ADH_ZINC"/>
    <property type="match status" value="1"/>
</dbReference>
<dbReference type="SUPFAM" id="SSF51735">
    <property type="entry name" value="NAD(P)-binding Rossmann-fold domains"/>
    <property type="match status" value="1"/>
</dbReference>
<dbReference type="PANTHER" id="PTHR42940">
    <property type="entry name" value="ALCOHOL DEHYDROGENASE 1-RELATED"/>
    <property type="match status" value="1"/>
</dbReference>
<accession>A0AAD5YDN8</accession>
<dbReference type="InterPro" id="IPR002328">
    <property type="entry name" value="ADH_Zn_CS"/>
</dbReference>
<dbReference type="PANTHER" id="PTHR42940:SF8">
    <property type="entry name" value="VACUOLAR PROTEIN SORTING-ASSOCIATED PROTEIN 11"/>
    <property type="match status" value="1"/>
</dbReference>
<gene>
    <name evidence="8" type="ORF">NLI96_g5688</name>
</gene>
<proteinExistence type="inferred from homology"/>
<comment type="cofactor">
    <cofactor evidence="1 6">
        <name>Zn(2+)</name>
        <dbReference type="ChEBI" id="CHEBI:29105"/>
    </cofactor>
</comment>
<protein>
    <recommendedName>
        <fullName evidence="7">Enoyl reductase (ER) domain-containing protein</fullName>
    </recommendedName>
</protein>
<dbReference type="Gene3D" id="3.40.50.720">
    <property type="entry name" value="NAD(P)-binding Rossmann-like Domain"/>
    <property type="match status" value="1"/>
</dbReference>
<evidence type="ECO:0000313" key="9">
    <source>
        <dbReference type="Proteomes" id="UP001212997"/>
    </source>
</evidence>
<dbReference type="InterPro" id="IPR011032">
    <property type="entry name" value="GroES-like_sf"/>
</dbReference>
<keyword evidence="9" id="KW-1185">Reference proteome</keyword>